<dbReference type="EMBL" id="FONY01000010">
    <property type="protein sequence ID" value="SFE94386.1"/>
    <property type="molecule type" value="Genomic_DNA"/>
</dbReference>
<organism evidence="4 5">
    <name type="scientific">Thermoflexibacter ruber</name>
    <dbReference type="NCBI Taxonomy" id="1003"/>
    <lineage>
        <taxon>Bacteria</taxon>
        <taxon>Pseudomonadati</taxon>
        <taxon>Bacteroidota</taxon>
        <taxon>Cytophagia</taxon>
        <taxon>Cytophagales</taxon>
        <taxon>Thermoflexibacteraceae</taxon>
        <taxon>Thermoflexibacter</taxon>
    </lineage>
</organism>
<feature type="compositionally biased region" description="Basic and acidic residues" evidence="3">
    <location>
        <begin position="261"/>
        <end position="271"/>
    </location>
</feature>
<feature type="compositionally biased region" description="Pro residues" evidence="3">
    <location>
        <begin position="240"/>
        <end position="256"/>
    </location>
</feature>
<evidence type="ECO:0000256" key="3">
    <source>
        <dbReference type="SAM" id="MobiDB-lite"/>
    </source>
</evidence>
<dbReference type="PANTHER" id="PTHR31088:SF6">
    <property type="entry name" value="PHAGE SHOCK PROTEIN A"/>
    <property type="match status" value="1"/>
</dbReference>
<protein>
    <submittedName>
        <fullName evidence="4">Phage shock protein A (PspA) family protein</fullName>
    </submittedName>
</protein>
<feature type="region of interest" description="Disordered" evidence="3">
    <location>
        <begin position="231"/>
        <end position="271"/>
    </location>
</feature>
<accession>A0A1I2EPH0</accession>
<evidence type="ECO:0000256" key="2">
    <source>
        <dbReference type="SAM" id="Coils"/>
    </source>
</evidence>
<feature type="coiled-coil region" evidence="2">
    <location>
        <begin position="117"/>
        <end position="144"/>
    </location>
</feature>
<gene>
    <name evidence="4" type="ORF">SAMN04488541_1010113</name>
</gene>
<dbReference type="InterPro" id="IPR007157">
    <property type="entry name" value="PspA_VIPP1"/>
</dbReference>
<dbReference type="Proteomes" id="UP000199513">
    <property type="component" value="Unassembled WGS sequence"/>
</dbReference>
<evidence type="ECO:0000313" key="5">
    <source>
        <dbReference type="Proteomes" id="UP000199513"/>
    </source>
</evidence>
<comment type="similarity">
    <text evidence="1">Belongs to the PspA/Vipp/IM30 family.</text>
</comment>
<dbReference type="RefSeq" id="WP_091542646.1">
    <property type="nucleotide sequence ID" value="NZ_FONY01000010.1"/>
</dbReference>
<evidence type="ECO:0000256" key="1">
    <source>
        <dbReference type="ARBA" id="ARBA00043985"/>
    </source>
</evidence>
<proteinExistence type="inferred from homology"/>
<dbReference type="Pfam" id="PF04012">
    <property type="entry name" value="PspA_IM30"/>
    <property type="match status" value="1"/>
</dbReference>
<dbReference type="AlphaFoldDB" id="A0A1I2EPH0"/>
<keyword evidence="5" id="KW-1185">Reference proteome</keyword>
<dbReference type="OrthoDB" id="9779630at2"/>
<name>A0A1I2EPH0_9BACT</name>
<sequence>MGFWKNLVDSFRAFLGYKIEQQEDPVKLTEQSIRELKVDLSESLKSLAEAKAGFIKAKREVELQQKQAEQCEYKATALLEKAKNGQLDSQTADKFALMELGKKEEIMRRVNISLKGLENYEAMVKKLEDQTRAIKEQIYAWETELNTLKARTKISQATKNLHERLSRFDTNSTANLLESIKEKAIEQEVLAESMAYISSGKTSWEMEVDKILGMDKPANNPQLNEALNQLKQNVNSPDYKPTPPQIVQPKDVPPPSSLLSELEKLKSKLKE</sequence>
<reference evidence="4 5" key="1">
    <citation type="submission" date="2016-10" db="EMBL/GenBank/DDBJ databases">
        <authorList>
            <person name="de Groot N.N."/>
        </authorList>
    </citation>
    <scope>NUCLEOTIDE SEQUENCE [LARGE SCALE GENOMIC DNA]</scope>
    <source>
        <strain>GEY</strain>
        <strain evidence="5">DSM 9560</strain>
    </source>
</reference>
<dbReference type="STRING" id="1003.SAMN04488541_1010113"/>
<evidence type="ECO:0000313" key="4">
    <source>
        <dbReference type="EMBL" id="SFE94386.1"/>
    </source>
</evidence>
<keyword evidence="2" id="KW-0175">Coiled coil</keyword>
<dbReference type="PANTHER" id="PTHR31088">
    <property type="entry name" value="MEMBRANE-ASSOCIATED PROTEIN VIPP1, CHLOROPLASTIC"/>
    <property type="match status" value="1"/>
</dbReference>